<dbReference type="Proteomes" id="UP001497680">
    <property type="component" value="Unassembled WGS sequence"/>
</dbReference>
<keyword evidence="2" id="KW-1185">Reference proteome</keyword>
<evidence type="ECO:0000313" key="1">
    <source>
        <dbReference type="EMBL" id="KAI6080790.1"/>
    </source>
</evidence>
<accession>A0ACC0CK85</accession>
<dbReference type="EMBL" id="MU394422">
    <property type="protein sequence ID" value="KAI6080790.1"/>
    <property type="molecule type" value="Genomic_DNA"/>
</dbReference>
<comment type="caution">
    <text evidence="1">The sequence shown here is derived from an EMBL/GenBank/DDBJ whole genome shotgun (WGS) entry which is preliminary data.</text>
</comment>
<name>A0ACC0CK85_9PEZI</name>
<evidence type="ECO:0000313" key="2">
    <source>
        <dbReference type="Proteomes" id="UP001497680"/>
    </source>
</evidence>
<gene>
    <name evidence="1" type="ORF">F4821DRAFT_273585</name>
</gene>
<sequence>MSDLDFSGLSPEMLKQALDGPALPPPEGVDPNFDTPANENAVELASLVICLVFSSAFLFIRIYVKISELKYIHIGDYLMILGYLFTLLVVVGMIRRITDATGVFVHQWDMRGRDMAEYLQLIFEGMVFWVTAILLVQASILIEWLRIFAPARTAKSYFSRSCKILLAFAVLFYLSTIIALFLACFPFRRIWDKTVPGTCVNLKVINLTVAIINFLLDVIILLLPQRVIWTLQMSKAQKIGLSMLFAVGIAACAAAVFLLQSVVGWIKSDDMTYHYSKIALWGVAELTCGILVFAVPTTPKAFRGMEPSTWFRGLQPWLAPGRKQTKPTSRPRSIVGSPKSREYEQIDDQSIPLPVITSPRPTDQQYGIICTTDIVITETYEYTHTHPDRSTRYPWTNSTGEEEHKL</sequence>
<protein>
    <submittedName>
        <fullName evidence="1">Uncharacterized protein</fullName>
    </submittedName>
</protein>
<organism evidence="1 2">
    <name type="scientific">Hypoxylon rubiginosum</name>
    <dbReference type="NCBI Taxonomy" id="110542"/>
    <lineage>
        <taxon>Eukaryota</taxon>
        <taxon>Fungi</taxon>
        <taxon>Dikarya</taxon>
        <taxon>Ascomycota</taxon>
        <taxon>Pezizomycotina</taxon>
        <taxon>Sordariomycetes</taxon>
        <taxon>Xylariomycetidae</taxon>
        <taxon>Xylariales</taxon>
        <taxon>Hypoxylaceae</taxon>
        <taxon>Hypoxylon</taxon>
    </lineage>
</organism>
<reference evidence="1 2" key="1">
    <citation type="journal article" date="2022" name="New Phytol.">
        <title>Ecological generalism drives hyperdiversity of secondary metabolite gene clusters in xylarialean endophytes.</title>
        <authorList>
            <person name="Franco M.E.E."/>
            <person name="Wisecaver J.H."/>
            <person name="Arnold A.E."/>
            <person name="Ju Y.M."/>
            <person name="Slot J.C."/>
            <person name="Ahrendt S."/>
            <person name="Moore L.P."/>
            <person name="Eastman K.E."/>
            <person name="Scott K."/>
            <person name="Konkel Z."/>
            <person name="Mondo S.J."/>
            <person name="Kuo A."/>
            <person name="Hayes R.D."/>
            <person name="Haridas S."/>
            <person name="Andreopoulos B."/>
            <person name="Riley R."/>
            <person name="LaButti K."/>
            <person name="Pangilinan J."/>
            <person name="Lipzen A."/>
            <person name="Amirebrahimi M."/>
            <person name="Yan J."/>
            <person name="Adam C."/>
            <person name="Keymanesh K."/>
            <person name="Ng V."/>
            <person name="Louie K."/>
            <person name="Northen T."/>
            <person name="Drula E."/>
            <person name="Henrissat B."/>
            <person name="Hsieh H.M."/>
            <person name="Youens-Clark K."/>
            <person name="Lutzoni F."/>
            <person name="Miadlikowska J."/>
            <person name="Eastwood D.C."/>
            <person name="Hamelin R.C."/>
            <person name="Grigoriev I.V."/>
            <person name="U'Ren J.M."/>
        </authorList>
    </citation>
    <scope>NUCLEOTIDE SEQUENCE [LARGE SCALE GENOMIC DNA]</scope>
    <source>
        <strain evidence="1 2">ER1909</strain>
    </source>
</reference>
<proteinExistence type="predicted"/>